<sequence>MLNSSVLSKTAIDHDSKQSSPTIEIKIECFGAIERLLPSDLSLQTKSGMTISDVLDDLICRYPKAESLLDRCACAIGEDIIPRQTLLESDSTVVLLSPVAGG</sequence>
<protein>
    <submittedName>
        <fullName evidence="2">MoaD/ThiS family protein</fullName>
    </submittedName>
</protein>
<accession>A0A0A8TFX3</accession>
<dbReference type="Pfam" id="PF02597">
    <property type="entry name" value="ThiS"/>
    <property type="match status" value="1"/>
</dbReference>
<dbReference type="Gene3D" id="3.10.20.30">
    <property type="match status" value="1"/>
</dbReference>
<proteinExistence type="predicted"/>
<dbReference type="EMBL" id="CP092085">
    <property type="protein sequence ID" value="UUN99302.1"/>
    <property type="molecule type" value="Genomic_DNA"/>
</dbReference>
<dbReference type="InterPro" id="IPR016155">
    <property type="entry name" value="Mopterin_synth/thiamin_S_b"/>
</dbReference>
<gene>
    <name evidence="2" type="ORF">I9054_007580</name>
</gene>
<evidence type="ECO:0000256" key="1">
    <source>
        <dbReference type="SAM" id="MobiDB-lite"/>
    </source>
</evidence>
<dbReference type="eggNOG" id="COG1977">
    <property type="taxonomic scope" value="Bacteria"/>
</dbReference>
<feature type="region of interest" description="Disordered" evidence="1">
    <location>
        <begin position="1"/>
        <end position="20"/>
    </location>
</feature>
<dbReference type="AlphaFoldDB" id="A0A0A8TFX3"/>
<dbReference type="InterPro" id="IPR012675">
    <property type="entry name" value="Beta-grasp_dom_sf"/>
</dbReference>
<evidence type="ECO:0000313" key="2">
    <source>
        <dbReference type="EMBL" id="UUN99302.1"/>
    </source>
</evidence>
<dbReference type="Proteomes" id="UP000644140">
    <property type="component" value="Chromosome"/>
</dbReference>
<dbReference type="RefSeq" id="WP_004828983.1">
    <property type="nucleotide sequence ID" value="NZ_BKEF01000011.1"/>
</dbReference>
<dbReference type="STRING" id="106648.GCA_000753985_04393"/>
<evidence type="ECO:0000313" key="3">
    <source>
        <dbReference type="Proteomes" id="UP000644140"/>
    </source>
</evidence>
<dbReference type="SUPFAM" id="SSF54285">
    <property type="entry name" value="MoaD/ThiS"/>
    <property type="match status" value="1"/>
</dbReference>
<organism evidence="2 3">
    <name type="scientific">Acinetobacter bereziniae</name>
    <name type="common">Acinetobacter genomosp. 10</name>
    <dbReference type="NCBI Taxonomy" id="106648"/>
    <lineage>
        <taxon>Bacteria</taxon>
        <taxon>Pseudomonadati</taxon>
        <taxon>Pseudomonadota</taxon>
        <taxon>Gammaproteobacteria</taxon>
        <taxon>Moraxellales</taxon>
        <taxon>Moraxellaceae</taxon>
        <taxon>Acinetobacter</taxon>
    </lineage>
</organism>
<dbReference type="InterPro" id="IPR003749">
    <property type="entry name" value="ThiS/MoaD-like"/>
</dbReference>
<name>A0A0A8TFX3_ACIBZ</name>
<dbReference type="CDD" id="cd17040">
    <property type="entry name" value="Ubl_MoaD_like"/>
    <property type="match status" value="1"/>
</dbReference>
<reference evidence="2" key="1">
    <citation type="submission" date="2022-02" db="EMBL/GenBank/DDBJ databases">
        <title>Characterization of Tn125 harboring carbapenem-resistant Acinetobacter bereziniae clinical isolates.</title>
        <authorList>
            <person name="Wong N.-K."/>
            <person name="Pan Q."/>
        </authorList>
    </citation>
    <scope>NUCLEOTIDE SEQUENCE</scope>
    <source>
        <strain evidence="2">GD03393</strain>
    </source>
</reference>